<gene>
    <name evidence="6" type="ORF">SAMN05216333_11222</name>
</gene>
<dbReference type="GO" id="GO:0035438">
    <property type="term" value="F:cyclic-di-GMP binding"/>
    <property type="evidence" value="ECO:0007669"/>
    <property type="project" value="InterPro"/>
</dbReference>
<keyword evidence="7" id="KW-1185">Reference proteome</keyword>
<dbReference type="Pfam" id="PF07238">
    <property type="entry name" value="PilZ"/>
    <property type="match status" value="1"/>
</dbReference>
<dbReference type="Pfam" id="PF12945">
    <property type="entry name" value="PilZNR"/>
    <property type="match status" value="1"/>
</dbReference>
<proteinExistence type="predicted"/>
<dbReference type="Gene3D" id="2.40.10.220">
    <property type="entry name" value="predicted glycosyltransferase like domains"/>
    <property type="match status" value="1"/>
</dbReference>
<protein>
    <submittedName>
        <fullName evidence="6">PilZ domain-containing protein</fullName>
    </submittedName>
</protein>
<sequence>MMNLTQIQLSDLKIGQPLPHNLVDENQAVLREQGHIFKTPDELRKLPDRKIFFQYKENQLNNNKLNDYSASFDFNGMQLKVGDKLMLKPQSNAGILSFSKTGACMVTVIGYIPNVMLLVSLPVTDQMVGTSFVEGDQMQVNFFNGKNAFSFRIFVDYVIKHPFKCLCLSFPKQIKGQIIRKSRRIRTGIKARANVTGAQILITNLSASGAQITLQDDLGLKLNEKLELSFELQLEERSIPMLLNVNIKSSNIKQDLLFCYGVEFANPNAEQVSALRSFVHQEIVRDPTIVI</sequence>
<dbReference type="InterPro" id="IPR009875">
    <property type="entry name" value="PilZ_domain"/>
</dbReference>
<evidence type="ECO:0000259" key="5">
    <source>
        <dbReference type="Pfam" id="PF12945"/>
    </source>
</evidence>
<feature type="domain" description="PilZ" evidence="4">
    <location>
        <begin position="180"/>
        <end position="280"/>
    </location>
</feature>
<name>A0A1H8QLQ0_9PROT</name>
<feature type="domain" description="Type III secretion system flagellar brake protein YcgR PilZN" evidence="5">
    <location>
        <begin position="80"/>
        <end position="171"/>
    </location>
</feature>
<accession>A0A1H8QLQ0</accession>
<dbReference type="RefSeq" id="WP_090318951.1">
    <property type="nucleotide sequence ID" value="NZ_FNOE01000012.1"/>
</dbReference>
<dbReference type="STRING" id="42354.SAMN05216333_11222"/>
<evidence type="ECO:0000259" key="4">
    <source>
        <dbReference type="Pfam" id="PF07238"/>
    </source>
</evidence>
<dbReference type="AlphaFoldDB" id="A0A1H8QLQ0"/>
<dbReference type="Gene3D" id="2.30.110.10">
    <property type="entry name" value="Electron Transport, Fmn-binding Protein, Chain A"/>
    <property type="match status" value="1"/>
</dbReference>
<keyword evidence="2" id="KW-0547">Nucleotide-binding</keyword>
<evidence type="ECO:0000313" key="6">
    <source>
        <dbReference type="EMBL" id="SEO54733.1"/>
    </source>
</evidence>
<evidence type="ECO:0000313" key="7">
    <source>
        <dbReference type="Proteomes" id="UP000198814"/>
    </source>
</evidence>
<dbReference type="Proteomes" id="UP000198814">
    <property type="component" value="Unassembled WGS sequence"/>
</dbReference>
<dbReference type="OrthoDB" id="5293692at2"/>
<evidence type="ECO:0000256" key="3">
    <source>
        <dbReference type="ARBA" id="ARBA00023143"/>
    </source>
</evidence>
<reference evidence="7" key="1">
    <citation type="submission" date="2016-10" db="EMBL/GenBank/DDBJ databases">
        <authorList>
            <person name="Varghese N."/>
            <person name="Submissions S."/>
        </authorList>
    </citation>
    <scope>NUCLEOTIDE SEQUENCE [LARGE SCALE GENOMIC DNA]</scope>
    <source>
        <strain evidence="7">Nm76</strain>
    </source>
</reference>
<dbReference type="SUPFAM" id="SSF141371">
    <property type="entry name" value="PilZ domain-like"/>
    <property type="match status" value="2"/>
</dbReference>
<keyword evidence="1" id="KW-0973">c-di-GMP</keyword>
<dbReference type="InterPro" id="IPR009926">
    <property type="entry name" value="T3SS_YcgR_PilZN"/>
</dbReference>
<organism evidence="6 7">
    <name type="scientific">Nitrosomonas oligotropha</name>
    <dbReference type="NCBI Taxonomy" id="42354"/>
    <lineage>
        <taxon>Bacteria</taxon>
        <taxon>Pseudomonadati</taxon>
        <taxon>Pseudomonadota</taxon>
        <taxon>Betaproteobacteria</taxon>
        <taxon>Nitrosomonadales</taxon>
        <taxon>Nitrosomonadaceae</taxon>
        <taxon>Nitrosomonas</taxon>
    </lineage>
</organism>
<dbReference type="EMBL" id="FODO01000012">
    <property type="protein sequence ID" value="SEO54733.1"/>
    <property type="molecule type" value="Genomic_DNA"/>
</dbReference>
<evidence type="ECO:0000256" key="1">
    <source>
        <dbReference type="ARBA" id="ARBA00022636"/>
    </source>
</evidence>
<keyword evidence="3" id="KW-0975">Bacterial flagellum</keyword>
<dbReference type="InterPro" id="IPR012349">
    <property type="entry name" value="Split_barrel_FMN-bd"/>
</dbReference>
<evidence type="ECO:0000256" key="2">
    <source>
        <dbReference type="ARBA" id="ARBA00022741"/>
    </source>
</evidence>